<evidence type="ECO:0000313" key="14">
    <source>
        <dbReference type="Proteomes" id="UP000614601"/>
    </source>
</evidence>
<keyword evidence="2" id="KW-0560">Oxidoreductase</keyword>
<dbReference type="Proteomes" id="UP000614601">
    <property type="component" value="Unassembled WGS sequence"/>
</dbReference>
<dbReference type="EMBL" id="CAJFDH010000004">
    <property type="protein sequence ID" value="CAD5221619.1"/>
    <property type="molecule type" value="Genomic_DNA"/>
</dbReference>
<dbReference type="GO" id="GO:0047115">
    <property type="term" value="F:trans-1,2-dihydrobenzene-1,2-diol dehydrogenase activity"/>
    <property type="evidence" value="ECO:0007669"/>
    <property type="project" value="UniProtKB-EC"/>
</dbReference>
<evidence type="ECO:0000256" key="1">
    <source>
        <dbReference type="ARBA" id="ARBA00010928"/>
    </source>
</evidence>
<dbReference type="Pfam" id="PF22725">
    <property type="entry name" value="GFO_IDH_MocA_C3"/>
    <property type="match status" value="1"/>
</dbReference>
<feature type="domain" description="GFO/IDH/MocA-like oxidoreductase" evidence="12">
    <location>
        <begin position="136"/>
        <end position="248"/>
    </location>
</feature>
<dbReference type="PANTHER" id="PTHR22604:SF105">
    <property type="entry name" value="TRANS-1,2-DIHYDROBENZENE-1,2-DIOL DEHYDROGENASE"/>
    <property type="match status" value="1"/>
</dbReference>
<organism evidence="13 14">
    <name type="scientific">Bursaphelenchus okinawaensis</name>
    <dbReference type="NCBI Taxonomy" id="465554"/>
    <lineage>
        <taxon>Eukaryota</taxon>
        <taxon>Metazoa</taxon>
        <taxon>Ecdysozoa</taxon>
        <taxon>Nematoda</taxon>
        <taxon>Chromadorea</taxon>
        <taxon>Rhabditida</taxon>
        <taxon>Tylenchina</taxon>
        <taxon>Tylenchomorpha</taxon>
        <taxon>Aphelenchoidea</taxon>
        <taxon>Aphelenchoididae</taxon>
        <taxon>Bursaphelenchus</taxon>
    </lineage>
</organism>
<evidence type="ECO:0000259" key="11">
    <source>
        <dbReference type="Pfam" id="PF01408"/>
    </source>
</evidence>
<dbReference type="EMBL" id="CAJFCW020000004">
    <property type="protein sequence ID" value="CAG9115250.1"/>
    <property type="molecule type" value="Genomic_DNA"/>
</dbReference>
<evidence type="ECO:0000256" key="2">
    <source>
        <dbReference type="ARBA" id="ARBA00023002"/>
    </source>
</evidence>
<dbReference type="InterPro" id="IPR036291">
    <property type="entry name" value="NAD(P)-bd_dom_sf"/>
</dbReference>
<dbReference type="Proteomes" id="UP000783686">
    <property type="component" value="Unassembled WGS sequence"/>
</dbReference>
<evidence type="ECO:0000256" key="4">
    <source>
        <dbReference type="ARBA" id="ARBA00038984"/>
    </source>
</evidence>
<comment type="catalytic activity">
    <reaction evidence="9">
        <text>(1R,2R)-1,2-dihydrobenzene-1,2-diol + NADP(+) = catechol + NADPH + H(+)</text>
        <dbReference type="Rhea" id="RHEA:16729"/>
        <dbReference type="ChEBI" id="CHEBI:10702"/>
        <dbReference type="ChEBI" id="CHEBI:15378"/>
        <dbReference type="ChEBI" id="CHEBI:18135"/>
        <dbReference type="ChEBI" id="CHEBI:57783"/>
        <dbReference type="ChEBI" id="CHEBI:58349"/>
        <dbReference type="EC" id="1.3.1.20"/>
    </reaction>
</comment>
<gene>
    <name evidence="13" type="ORF">BOKJ2_LOCUS9535</name>
</gene>
<evidence type="ECO:0000256" key="7">
    <source>
        <dbReference type="ARBA" id="ARBA00042988"/>
    </source>
</evidence>
<comment type="catalytic activity">
    <reaction evidence="10">
        <text>D-xylose + NADP(+) = D-xylono-1,5-lactone + NADPH + H(+)</text>
        <dbReference type="Rhea" id="RHEA:22000"/>
        <dbReference type="ChEBI" id="CHEBI:15378"/>
        <dbReference type="ChEBI" id="CHEBI:15867"/>
        <dbReference type="ChEBI" id="CHEBI:53455"/>
        <dbReference type="ChEBI" id="CHEBI:57783"/>
        <dbReference type="ChEBI" id="CHEBI:58349"/>
        <dbReference type="EC" id="1.1.1.179"/>
    </reaction>
</comment>
<dbReference type="SUPFAM" id="SSF51735">
    <property type="entry name" value="NAD(P)-binding Rossmann-fold domains"/>
    <property type="match status" value="1"/>
</dbReference>
<dbReference type="SUPFAM" id="SSF55347">
    <property type="entry name" value="Glyceraldehyde-3-phosphate dehydrogenase-like, C-terminal domain"/>
    <property type="match status" value="1"/>
</dbReference>
<dbReference type="Pfam" id="PF01408">
    <property type="entry name" value="GFO_IDH_MocA"/>
    <property type="match status" value="1"/>
</dbReference>
<comment type="caution">
    <text evidence="13">The sequence shown here is derived from an EMBL/GenBank/DDBJ whole genome shotgun (WGS) entry which is preliminary data.</text>
</comment>
<dbReference type="OrthoDB" id="2129491at2759"/>
<dbReference type="InterPro" id="IPR050984">
    <property type="entry name" value="Gfo/Idh/MocA_domain"/>
</dbReference>
<evidence type="ECO:0000256" key="10">
    <source>
        <dbReference type="ARBA" id="ARBA00049233"/>
    </source>
</evidence>
<proteinExistence type="inferred from homology"/>
<name>A0A811L3B0_9BILA</name>
<dbReference type="InterPro" id="IPR055170">
    <property type="entry name" value="GFO_IDH_MocA-like_dom"/>
</dbReference>
<evidence type="ECO:0000256" key="3">
    <source>
        <dbReference type="ARBA" id="ARBA00038853"/>
    </source>
</evidence>
<evidence type="ECO:0000313" key="13">
    <source>
        <dbReference type="EMBL" id="CAD5221619.1"/>
    </source>
</evidence>
<dbReference type="PANTHER" id="PTHR22604">
    <property type="entry name" value="OXIDOREDUCTASES"/>
    <property type="match status" value="1"/>
</dbReference>
<sequence>MSSIKLRWGLIGCGKISHDFGKALDKAEHPHEVVACAASSLDRAQKFVQENFPDAKPYGSYDELLSDPLIDIVYIGVHNEAHCTWSVKAVQAGKHVVCEKPFGTCAGEVRATIEKTKGRKTFLMEAFWSRFFPSWKYIRNIVDKKEWGEPRVVQANFGYPHEDNWRCNERAEGPLTLYGLYVIMMAHYIYKKKPEKVSVIGAKDKKFGADEWATIVLEYGDDKRAVLYYDSRTWLPQNAFVSFDKGHIQIPQYFWCPEKIVRWEGKTWYDNEEQRREIVFPLNDNRFFNYNHSSGLRYEADHAYEQIQKGRNESDLHPLSDTLDIVETMDEVRRQLGVHYPHDDKFL</sequence>
<evidence type="ECO:0000259" key="12">
    <source>
        <dbReference type="Pfam" id="PF22725"/>
    </source>
</evidence>
<dbReference type="GO" id="GO:0000166">
    <property type="term" value="F:nucleotide binding"/>
    <property type="evidence" value="ECO:0007669"/>
    <property type="project" value="InterPro"/>
</dbReference>
<dbReference type="EC" id="1.3.1.20" evidence="3"/>
<protein>
    <recommendedName>
        <fullName evidence="5">Trans-1,2-dihydrobenzene-1,2-diol dehydrogenase</fullName>
        <ecNumber evidence="4">1.1.1.179</ecNumber>
        <ecNumber evidence="3">1.3.1.20</ecNumber>
    </recommendedName>
    <alternativeName>
        <fullName evidence="8">D-xylose 1-dehydrogenase</fullName>
    </alternativeName>
    <alternativeName>
        <fullName evidence="7">D-xylose-NADP dehydrogenase</fullName>
    </alternativeName>
    <alternativeName>
        <fullName evidence="6">Dimeric dihydrodiol dehydrogenase</fullName>
    </alternativeName>
</protein>
<dbReference type="AlphaFoldDB" id="A0A811L3B0"/>
<evidence type="ECO:0000256" key="5">
    <source>
        <dbReference type="ARBA" id="ARBA00040603"/>
    </source>
</evidence>
<dbReference type="GO" id="GO:0047837">
    <property type="term" value="F:D-xylose 1-dehydrogenase (NADP+) activity"/>
    <property type="evidence" value="ECO:0007669"/>
    <property type="project" value="UniProtKB-EC"/>
</dbReference>
<dbReference type="EC" id="1.1.1.179" evidence="4"/>
<reference evidence="13" key="1">
    <citation type="submission" date="2020-09" db="EMBL/GenBank/DDBJ databases">
        <authorList>
            <person name="Kikuchi T."/>
        </authorList>
    </citation>
    <scope>NUCLEOTIDE SEQUENCE</scope>
    <source>
        <strain evidence="13">SH1</strain>
    </source>
</reference>
<feature type="domain" description="Gfo/Idh/MocA-like oxidoreductase N-terminal" evidence="11">
    <location>
        <begin position="6"/>
        <end position="124"/>
    </location>
</feature>
<evidence type="ECO:0000256" key="6">
    <source>
        <dbReference type="ARBA" id="ARBA00042926"/>
    </source>
</evidence>
<evidence type="ECO:0000256" key="9">
    <source>
        <dbReference type="ARBA" id="ARBA00047423"/>
    </source>
</evidence>
<dbReference type="Gene3D" id="3.30.360.10">
    <property type="entry name" value="Dihydrodipicolinate Reductase, domain 2"/>
    <property type="match status" value="1"/>
</dbReference>
<dbReference type="Gene3D" id="3.40.50.720">
    <property type="entry name" value="NAD(P)-binding Rossmann-like Domain"/>
    <property type="match status" value="1"/>
</dbReference>
<keyword evidence="14" id="KW-1185">Reference proteome</keyword>
<evidence type="ECO:0000256" key="8">
    <source>
        <dbReference type="ARBA" id="ARBA00043025"/>
    </source>
</evidence>
<dbReference type="InterPro" id="IPR000683">
    <property type="entry name" value="Gfo/Idh/MocA-like_OxRdtase_N"/>
</dbReference>
<accession>A0A811L3B0</accession>
<comment type="similarity">
    <text evidence="1">Belongs to the Gfo/Idh/MocA family.</text>
</comment>